<dbReference type="GO" id="GO:0070830">
    <property type="term" value="P:bicellular tight junction assembly"/>
    <property type="evidence" value="ECO:0007669"/>
    <property type="project" value="TreeGrafter"/>
</dbReference>
<reference evidence="5" key="1">
    <citation type="journal article" date="2021" name="Evol. Appl.">
        <title>The genome of the Pyrenean desman and the effects of bottlenecks and inbreeding on the genomic landscape of an endangered species.</title>
        <authorList>
            <person name="Escoda L."/>
            <person name="Castresana J."/>
        </authorList>
    </citation>
    <scope>NUCLEOTIDE SEQUENCE</scope>
    <source>
        <strain evidence="5">IBE-C5619</strain>
    </source>
</reference>
<protein>
    <submittedName>
        <fullName evidence="5">Occludin/ELL domain-containing protein 1</fullName>
    </submittedName>
</protein>
<dbReference type="SUPFAM" id="SSF144292">
    <property type="entry name" value="occludin/ELL-like"/>
    <property type="match status" value="1"/>
</dbReference>
<dbReference type="Proteomes" id="UP000700334">
    <property type="component" value="Unassembled WGS sequence"/>
</dbReference>
<accession>A0A8J6AED7</accession>
<feature type="region of interest" description="Disordered" evidence="3">
    <location>
        <begin position="1"/>
        <end position="122"/>
    </location>
</feature>
<dbReference type="GO" id="GO:0031410">
    <property type="term" value="C:cytoplasmic vesicle"/>
    <property type="evidence" value="ECO:0007669"/>
    <property type="project" value="TreeGrafter"/>
</dbReference>
<evidence type="ECO:0000256" key="1">
    <source>
        <dbReference type="ARBA" id="ARBA00009171"/>
    </source>
</evidence>
<comment type="caution">
    <text evidence="5">The sequence shown here is derived from an EMBL/GenBank/DDBJ whole genome shotgun (WGS) entry which is preliminary data.</text>
</comment>
<dbReference type="PANTHER" id="PTHR23288">
    <property type="entry name" value="OCCLUDIN AND RNA POLYMERASE II ELONGATION FACTOR ELL"/>
    <property type="match status" value="1"/>
</dbReference>
<feature type="non-terminal residue" evidence="5">
    <location>
        <position position="275"/>
    </location>
</feature>
<evidence type="ECO:0000313" key="6">
    <source>
        <dbReference type="Proteomes" id="UP000700334"/>
    </source>
</evidence>
<evidence type="ECO:0000256" key="3">
    <source>
        <dbReference type="SAM" id="MobiDB-lite"/>
    </source>
</evidence>
<feature type="domain" description="OCEL" evidence="4">
    <location>
        <begin position="158"/>
        <end position="268"/>
    </location>
</feature>
<comment type="similarity">
    <text evidence="1 2">Belongs to the ELL/occludin family.</text>
</comment>
<dbReference type="OrthoDB" id="9445081at2759"/>
<evidence type="ECO:0000256" key="2">
    <source>
        <dbReference type="PROSITE-ProRule" id="PRU01324"/>
    </source>
</evidence>
<dbReference type="PROSITE" id="PS51980">
    <property type="entry name" value="OCEL"/>
    <property type="match status" value="1"/>
</dbReference>
<gene>
    <name evidence="5" type="ORF">J0S82_009229</name>
</gene>
<organism evidence="5 6">
    <name type="scientific">Galemys pyrenaicus</name>
    <name type="common">Iberian desman</name>
    <name type="synonym">Pyrenean desman</name>
    <dbReference type="NCBI Taxonomy" id="202257"/>
    <lineage>
        <taxon>Eukaryota</taxon>
        <taxon>Metazoa</taxon>
        <taxon>Chordata</taxon>
        <taxon>Craniata</taxon>
        <taxon>Vertebrata</taxon>
        <taxon>Euteleostomi</taxon>
        <taxon>Mammalia</taxon>
        <taxon>Eutheria</taxon>
        <taxon>Laurasiatheria</taxon>
        <taxon>Eulipotyphla</taxon>
        <taxon>Talpidae</taxon>
        <taxon>Galemys</taxon>
    </lineage>
</organism>
<dbReference type="Gene3D" id="6.10.140.340">
    <property type="match status" value="1"/>
</dbReference>
<sequence>RPGWRRRPGRESWLPPGPPPHAPLAMPGARRVLLPCSQASRRPPPPRAGCDTARRTRPSARGRPNGSSPRRMTFRDPPQTRGSRGHLHIRPPGPGPPQMVSRGMGTHRPLCQPQPGAQRTRPKKIVFEDELPSRAFLNHRKPVVTIPGRPMSRPHPVPDYELKYPPVSSVRERRGYAAVFQDQYTEFLELQQEVSSAQAKLQHLGALLDSLPPPRSQKEAQFSSRVWKEFEKKQMDPSFLDKQARCFYLKSKLRHLKMQIQKFDNQEDSEGSVYF</sequence>
<dbReference type="InterPro" id="IPR031176">
    <property type="entry name" value="ELL/occludin"/>
</dbReference>
<proteinExistence type="inferred from homology"/>
<dbReference type="AlphaFoldDB" id="A0A8J6AED7"/>
<keyword evidence="6" id="KW-1185">Reference proteome</keyword>
<dbReference type="GO" id="GO:0016324">
    <property type="term" value="C:apical plasma membrane"/>
    <property type="evidence" value="ECO:0007669"/>
    <property type="project" value="TreeGrafter"/>
</dbReference>
<evidence type="ECO:0000313" key="5">
    <source>
        <dbReference type="EMBL" id="KAG8517287.1"/>
    </source>
</evidence>
<name>A0A8J6AED7_GALPY</name>
<dbReference type="PANTHER" id="PTHR23288:SF15">
    <property type="entry name" value="OCCLUDIN_ELL DOMAIN-CONTAINING PROTEIN 1"/>
    <property type="match status" value="1"/>
</dbReference>
<dbReference type="Pfam" id="PF07303">
    <property type="entry name" value="Occludin_ELL"/>
    <property type="match status" value="1"/>
</dbReference>
<dbReference type="InterPro" id="IPR010844">
    <property type="entry name" value="Occludin_ELL"/>
</dbReference>
<dbReference type="EMBL" id="JAGFMF010011659">
    <property type="protein sequence ID" value="KAG8517287.1"/>
    <property type="molecule type" value="Genomic_DNA"/>
</dbReference>
<evidence type="ECO:0000259" key="4">
    <source>
        <dbReference type="PROSITE" id="PS51980"/>
    </source>
</evidence>
<dbReference type="GO" id="GO:0005923">
    <property type="term" value="C:bicellular tight junction"/>
    <property type="evidence" value="ECO:0007669"/>
    <property type="project" value="TreeGrafter"/>
</dbReference>